<dbReference type="PRINTS" id="PR00320">
    <property type="entry name" value="GPROTEINBRPT"/>
</dbReference>
<comment type="similarity">
    <text evidence="2">Belongs to the WD repeat SEC13 family.</text>
</comment>
<evidence type="ECO:0000256" key="3">
    <source>
        <dbReference type="ARBA" id="ARBA00011369"/>
    </source>
</evidence>
<keyword evidence="15" id="KW-0539">Nucleus</keyword>
<dbReference type="PANTHER" id="PTHR11024">
    <property type="entry name" value="NUCLEAR PORE COMPLEX PROTEIN SEC13 / SEH1 FAMILY MEMBER"/>
    <property type="match status" value="1"/>
</dbReference>
<keyword evidence="10" id="KW-0256">Endoplasmic reticulum</keyword>
<evidence type="ECO:0000256" key="9">
    <source>
        <dbReference type="ARBA" id="ARBA00022816"/>
    </source>
</evidence>
<dbReference type="GO" id="GO:0090114">
    <property type="term" value="P:COPII-coated vesicle budding"/>
    <property type="evidence" value="ECO:0007669"/>
    <property type="project" value="TreeGrafter"/>
</dbReference>
<feature type="repeat" description="WD" evidence="17">
    <location>
        <begin position="209"/>
        <end position="222"/>
    </location>
</feature>
<keyword evidence="13" id="KW-0811">Translocation</keyword>
<keyword evidence="12" id="KW-0653">Protein transport</keyword>
<dbReference type="AlphaFoldDB" id="A0A093W3V9"/>
<dbReference type="GO" id="GO:0051028">
    <property type="term" value="P:mRNA transport"/>
    <property type="evidence" value="ECO:0007669"/>
    <property type="project" value="UniProtKB-KW"/>
</dbReference>
<evidence type="ECO:0000256" key="12">
    <source>
        <dbReference type="ARBA" id="ARBA00022927"/>
    </source>
</evidence>
<dbReference type="GO" id="GO:0030127">
    <property type="term" value="C:COPII vesicle coat"/>
    <property type="evidence" value="ECO:0007669"/>
    <property type="project" value="TreeGrafter"/>
</dbReference>
<dbReference type="GO" id="GO:0032008">
    <property type="term" value="P:positive regulation of TOR signaling"/>
    <property type="evidence" value="ECO:0007669"/>
    <property type="project" value="TreeGrafter"/>
</dbReference>
<evidence type="ECO:0000256" key="5">
    <source>
        <dbReference type="ARBA" id="ARBA00021281"/>
    </source>
</evidence>
<feature type="repeat" description="WD" evidence="17">
    <location>
        <begin position="239"/>
        <end position="273"/>
    </location>
</feature>
<keyword evidence="9" id="KW-0509">mRNA transport</keyword>
<evidence type="ECO:0000256" key="4">
    <source>
        <dbReference type="ARBA" id="ARBA00013473"/>
    </source>
</evidence>
<dbReference type="GO" id="GO:0005198">
    <property type="term" value="F:structural molecule activity"/>
    <property type="evidence" value="ECO:0007669"/>
    <property type="project" value="InterPro"/>
</dbReference>
<dbReference type="SMART" id="SM00320">
    <property type="entry name" value="WD40"/>
    <property type="match status" value="6"/>
</dbReference>
<keyword evidence="11" id="KW-0931">ER-Golgi transport</keyword>
<protein>
    <recommendedName>
        <fullName evidence="5">Protein transport protein SEC13</fullName>
    </recommendedName>
    <alternativeName>
        <fullName evidence="4">Protein transport protein sec13</fullName>
    </alternativeName>
</protein>
<dbReference type="InterPro" id="IPR020472">
    <property type="entry name" value="WD40_PAC1"/>
</dbReference>
<organism evidence="18">
    <name type="scientific">Talaromyces marneffei PM1</name>
    <dbReference type="NCBI Taxonomy" id="1077442"/>
    <lineage>
        <taxon>Eukaryota</taxon>
        <taxon>Fungi</taxon>
        <taxon>Dikarya</taxon>
        <taxon>Ascomycota</taxon>
        <taxon>Pezizomycotina</taxon>
        <taxon>Eurotiomycetes</taxon>
        <taxon>Eurotiomycetidae</taxon>
        <taxon>Eurotiales</taxon>
        <taxon>Trichocomaceae</taxon>
        <taxon>Talaromyces</taxon>
        <taxon>Talaromyces sect. Talaromyces</taxon>
    </lineage>
</organism>
<keyword evidence="8" id="KW-0677">Repeat</keyword>
<reference evidence="18" key="1">
    <citation type="journal article" date="2014" name="PLoS Genet.">
        <title>Signature Gene Expression Reveals Novel Clues to the Molecular Mechanisms of Dimorphic Transition in Penicillium marneffei.</title>
        <authorList>
            <person name="Yang E."/>
            <person name="Wang G."/>
            <person name="Cai J."/>
            <person name="Woo P.C."/>
            <person name="Lau S.K."/>
            <person name="Yuen K.-Y."/>
            <person name="Chow W.-N."/>
            <person name="Lin X."/>
        </authorList>
    </citation>
    <scope>NUCLEOTIDE SEQUENCE [LARGE SCALE GENOMIC DNA]</scope>
    <source>
        <strain evidence="18">PM1</strain>
    </source>
</reference>
<evidence type="ECO:0000256" key="1">
    <source>
        <dbReference type="ARBA" id="ARBA00004567"/>
    </source>
</evidence>
<feature type="repeat" description="WD" evidence="17">
    <location>
        <begin position="77"/>
        <end position="110"/>
    </location>
</feature>
<gene>
    <name evidence="18" type="ORF">GQ26_0013250</name>
</gene>
<evidence type="ECO:0000313" key="18">
    <source>
        <dbReference type="EMBL" id="KFX53551.1"/>
    </source>
</evidence>
<proteinExistence type="inferred from homology"/>
<comment type="caution">
    <text evidence="18">The sequence shown here is derived from an EMBL/GenBank/DDBJ whole genome shotgun (WGS) entry which is preliminary data.</text>
</comment>
<dbReference type="GO" id="GO:0006606">
    <property type="term" value="P:protein import into nucleus"/>
    <property type="evidence" value="ECO:0007669"/>
    <property type="project" value="TreeGrafter"/>
</dbReference>
<evidence type="ECO:0000256" key="13">
    <source>
        <dbReference type="ARBA" id="ARBA00023010"/>
    </source>
</evidence>
<comment type="subcellular location">
    <subcellularLocation>
        <location evidence="1">Nucleus</location>
        <location evidence="1">Nuclear pore complex</location>
    </subcellularLocation>
</comment>
<evidence type="ECO:0000256" key="6">
    <source>
        <dbReference type="ARBA" id="ARBA00022448"/>
    </source>
</evidence>
<name>A0A093W3V9_TALMA</name>
<dbReference type="PROSITE" id="PS50294">
    <property type="entry name" value="WD_REPEATS_REGION"/>
    <property type="match status" value="2"/>
</dbReference>
<dbReference type="Pfam" id="PF00400">
    <property type="entry name" value="WD40"/>
    <property type="match status" value="6"/>
</dbReference>
<sequence length="334" mass="36749">MVRVKLYCHCDSTAIDLGLANHHVQFQAQVIANSGHDDMIHDASLDYYGRRLATCSSDKTIKIFEVEGETQRLVDTLKGHEGAVWCVAWAHPKFGTILASSSYDGKVLIWREQPSSAPTNGSPWTKVFDFSLHTASVNIVSWAPHESGCLLACASSDGQVSVLEFRDNSWTHQMFHAHGMGVNAVSWAPAASPGSLISANPGPGQQRRFVTGGSDNLVKIWDYSLISPESKTYNPVQTLEGHTDWVRDVAWSPSILSKSYIASASQDKTVRIWTSDASAPGQWTSTVLEFDSVLWRVSWSLSGNILAVSGGDNKVTLWKENLKGQWEKVKDIDE</sequence>
<dbReference type="Gene3D" id="2.130.10.10">
    <property type="entry name" value="YVTN repeat-like/Quinoprotein amine dehydrogenase"/>
    <property type="match status" value="1"/>
</dbReference>
<comment type="function">
    <text evidence="16">Component of the coat protein complex II (COPII) which promotes the formation of transport vesicles from the endoplasmic reticulum (ER). The coat has two main functions, the physical deformation of the endoplasmic reticulum membrane into vesicles and the selection of cargo molecules. It also functions as a component of the nuclear pore complex (NPC). NPC components, collectively referred to as nucleoporins (NUPs), can play the role of both NPC structural components and of docking or interaction partners for transiently associated nuclear transport factors. SEC13 is required for efficient mRNA export from the nucleus to the cytoplasm and for correct nuclear pore biogenesis and distribution.</text>
</comment>
<dbReference type="FunFam" id="2.130.10.10:FF:000017">
    <property type="entry name" value="SEC13 homolog (S. cerevisiae)"/>
    <property type="match status" value="1"/>
</dbReference>
<comment type="subunit">
    <text evidence="3">The COPII coat is composed of at least 5 proteins: the SEC23/24 complex, the SEC13/31 complex, and the protein SAR1. Component of the nuclear pore complex (NPC). NPC constitutes the exclusive means of nucleocytoplasmic transport. NPCs allow the passive diffusion of ions and small molecules and the active, nuclear transport receptor-mediated bidirectional transport of macromolecules such as proteins, RNAs, ribonucleoparticles (RNPs), and ribosomal subunits across the nuclear envelope. Due to its 8-fold rotational symmetry, all subunits are present with 8 copies or multiples thereof.</text>
</comment>
<dbReference type="InterPro" id="IPR037363">
    <property type="entry name" value="Sec13/Seh1_fam"/>
</dbReference>
<dbReference type="InterPro" id="IPR001680">
    <property type="entry name" value="WD40_rpt"/>
</dbReference>
<evidence type="ECO:0000256" key="15">
    <source>
        <dbReference type="ARBA" id="ARBA00023242"/>
    </source>
</evidence>
<evidence type="ECO:0000256" key="7">
    <source>
        <dbReference type="ARBA" id="ARBA00022574"/>
    </source>
</evidence>
<evidence type="ECO:0000256" key="8">
    <source>
        <dbReference type="ARBA" id="ARBA00022737"/>
    </source>
</evidence>
<evidence type="ECO:0000256" key="14">
    <source>
        <dbReference type="ARBA" id="ARBA00023132"/>
    </source>
</evidence>
<dbReference type="EMBL" id="JPOX01000001">
    <property type="protein sequence ID" value="KFX53551.1"/>
    <property type="molecule type" value="Genomic_DNA"/>
</dbReference>
<keyword evidence="6" id="KW-0813">Transport</keyword>
<evidence type="ECO:0000256" key="11">
    <source>
        <dbReference type="ARBA" id="ARBA00022892"/>
    </source>
</evidence>
<keyword evidence="7 17" id="KW-0853">WD repeat</keyword>
<dbReference type="PANTHER" id="PTHR11024:SF2">
    <property type="entry name" value="PROTEIN SEC13 HOMOLOG"/>
    <property type="match status" value="1"/>
</dbReference>
<evidence type="ECO:0000256" key="16">
    <source>
        <dbReference type="ARBA" id="ARBA00025261"/>
    </source>
</evidence>
<dbReference type="InterPro" id="IPR015943">
    <property type="entry name" value="WD40/YVTN_repeat-like_dom_sf"/>
</dbReference>
<evidence type="ECO:0000256" key="17">
    <source>
        <dbReference type="PROSITE-ProRule" id="PRU00221"/>
    </source>
</evidence>
<dbReference type="GO" id="GO:0032527">
    <property type="term" value="P:protein exit from endoplasmic reticulum"/>
    <property type="evidence" value="ECO:0007669"/>
    <property type="project" value="TreeGrafter"/>
</dbReference>
<dbReference type="PROSITE" id="PS50082">
    <property type="entry name" value="WD_REPEATS_2"/>
    <property type="match status" value="3"/>
</dbReference>
<dbReference type="SUPFAM" id="SSF50978">
    <property type="entry name" value="WD40 repeat-like"/>
    <property type="match status" value="1"/>
</dbReference>
<dbReference type="InterPro" id="IPR036322">
    <property type="entry name" value="WD40_repeat_dom_sf"/>
</dbReference>
<evidence type="ECO:0000256" key="2">
    <source>
        <dbReference type="ARBA" id="ARBA00010102"/>
    </source>
</evidence>
<accession>A0A093W3V9</accession>
<dbReference type="GO" id="GO:0031080">
    <property type="term" value="C:nuclear pore outer ring"/>
    <property type="evidence" value="ECO:0007669"/>
    <property type="project" value="TreeGrafter"/>
</dbReference>
<keyword evidence="14" id="KW-0906">Nuclear pore complex</keyword>
<evidence type="ECO:0000256" key="10">
    <source>
        <dbReference type="ARBA" id="ARBA00022824"/>
    </source>
</evidence>